<dbReference type="InterPro" id="IPR036719">
    <property type="entry name" value="Neuro-gated_channel_TM_sf"/>
</dbReference>
<feature type="transmembrane region" description="Helical" evidence="2">
    <location>
        <begin position="162"/>
        <end position="185"/>
    </location>
</feature>
<feature type="transmembrane region" description="Helical" evidence="2">
    <location>
        <begin position="257"/>
        <end position="280"/>
    </location>
</feature>
<keyword evidence="2" id="KW-0472">Membrane</keyword>
<name>A0AAQ4D2H3_AMBAM</name>
<organism evidence="3 4">
    <name type="scientific">Amblyomma americanum</name>
    <name type="common">Lone star tick</name>
    <dbReference type="NCBI Taxonomy" id="6943"/>
    <lineage>
        <taxon>Eukaryota</taxon>
        <taxon>Metazoa</taxon>
        <taxon>Ecdysozoa</taxon>
        <taxon>Arthropoda</taxon>
        <taxon>Chelicerata</taxon>
        <taxon>Arachnida</taxon>
        <taxon>Acari</taxon>
        <taxon>Parasitiformes</taxon>
        <taxon>Ixodida</taxon>
        <taxon>Ixodoidea</taxon>
        <taxon>Ixodidae</taxon>
        <taxon>Amblyomminae</taxon>
        <taxon>Amblyomma</taxon>
    </lineage>
</organism>
<evidence type="ECO:0000313" key="3">
    <source>
        <dbReference type="EMBL" id="KAK8756663.1"/>
    </source>
</evidence>
<proteinExistence type="predicted"/>
<gene>
    <name evidence="3" type="ORF">V5799_000644</name>
</gene>
<feature type="transmembrane region" description="Helical" evidence="2">
    <location>
        <begin position="418"/>
        <end position="440"/>
    </location>
</feature>
<feature type="compositionally biased region" description="Acidic residues" evidence="1">
    <location>
        <begin position="1"/>
        <end position="17"/>
    </location>
</feature>
<keyword evidence="2" id="KW-0812">Transmembrane</keyword>
<dbReference type="Proteomes" id="UP001321473">
    <property type="component" value="Unassembled WGS sequence"/>
</dbReference>
<evidence type="ECO:0000256" key="1">
    <source>
        <dbReference type="SAM" id="MobiDB-lite"/>
    </source>
</evidence>
<evidence type="ECO:0000313" key="4">
    <source>
        <dbReference type="Proteomes" id="UP001321473"/>
    </source>
</evidence>
<dbReference type="Gene3D" id="1.20.58.390">
    <property type="entry name" value="Neurotransmitter-gated ion-channel transmembrane domain"/>
    <property type="match status" value="1"/>
</dbReference>
<dbReference type="AlphaFoldDB" id="A0AAQ4D2H3"/>
<feature type="region of interest" description="Disordered" evidence="1">
    <location>
        <begin position="1"/>
        <end position="36"/>
    </location>
</feature>
<protein>
    <submittedName>
        <fullName evidence="3">Uncharacterized protein</fullName>
    </submittedName>
</protein>
<dbReference type="GO" id="GO:0016020">
    <property type="term" value="C:membrane"/>
    <property type="evidence" value="ECO:0007669"/>
    <property type="project" value="InterPro"/>
</dbReference>
<feature type="compositionally biased region" description="Basic and acidic residues" evidence="1">
    <location>
        <begin position="71"/>
        <end position="92"/>
    </location>
</feature>
<keyword evidence="2" id="KW-1133">Transmembrane helix</keyword>
<feature type="region of interest" description="Disordered" evidence="1">
    <location>
        <begin position="59"/>
        <end position="96"/>
    </location>
</feature>
<evidence type="ECO:0000256" key="2">
    <source>
        <dbReference type="SAM" id="Phobius"/>
    </source>
</evidence>
<dbReference type="PRINTS" id="PR00253">
    <property type="entry name" value="GABAARECEPTR"/>
</dbReference>
<keyword evidence="4" id="KW-1185">Reference proteome</keyword>
<feature type="transmembrane region" description="Helical" evidence="2">
    <location>
        <begin position="322"/>
        <end position="341"/>
    </location>
</feature>
<dbReference type="EMBL" id="JARKHS020036019">
    <property type="protein sequence ID" value="KAK8756663.1"/>
    <property type="molecule type" value="Genomic_DNA"/>
</dbReference>
<dbReference type="InterPro" id="IPR038050">
    <property type="entry name" value="Neuro_actylchol_rec"/>
</dbReference>
<sequence length="453" mass="49390">MLLDMAEEDGLVDEPSDSDVRTRPGRNLPASSAPYPVVRLVPKGSTVSIELHSPLHRSCSKLRSAMSPTQDRPERESPVTSLKDDEHSEGARRLQRTGSGDVIIGEVLLMRPRRVFRASGEGPADMVQVELDSMQDSPPPQDSRIEEVPLSWIKRGKTAGKILGIVAVTLIWLLLVAGASVYYFLVDSDDHQSILRWIGDDQSPFRVSEKSILFNPSDFSEGTFKFLGLLPLFVVDDLPGGKRRTRLVVRAAFRRQLLAVLMDPLGPSVFPVLLSWVGFWLDARRTVPRAALMALAFVVLEHQQVSHQVTRAQDHQLRSIDVWYLVCRCFIIVALLQYVLILHTADNFQAAGLSPAMTASPPHSASSAVVGAACPAAGISPRKSLLSPVSSPVAAAAGLAARVVRLSPQETDDACKTLFPLAFLLAALLYAGAFAGPLLTSKDFAKLPIRWAE</sequence>
<dbReference type="InterPro" id="IPR006028">
    <property type="entry name" value="GABAA/Glycine_rcpt"/>
</dbReference>
<accession>A0AAQ4D2H3</accession>
<dbReference type="GO" id="GO:0005216">
    <property type="term" value="F:monoatomic ion channel activity"/>
    <property type="evidence" value="ECO:0007669"/>
    <property type="project" value="InterPro"/>
</dbReference>
<reference evidence="3 4" key="1">
    <citation type="journal article" date="2023" name="Arcadia Sci">
        <title>De novo assembly of a long-read Amblyomma americanum tick genome.</title>
        <authorList>
            <person name="Chou S."/>
            <person name="Poskanzer K.E."/>
            <person name="Rollins M."/>
            <person name="Thuy-Boun P.S."/>
        </authorList>
    </citation>
    <scope>NUCLEOTIDE SEQUENCE [LARGE SCALE GENOMIC DNA]</scope>
    <source>
        <strain evidence="3">F_SG_1</strain>
        <tissue evidence="3">Salivary glands</tissue>
    </source>
</reference>
<dbReference type="SUPFAM" id="SSF90112">
    <property type="entry name" value="Neurotransmitter-gated ion-channel transmembrane pore"/>
    <property type="match status" value="1"/>
</dbReference>
<dbReference type="GO" id="GO:0004888">
    <property type="term" value="F:transmembrane signaling receptor activity"/>
    <property type="evidence" value="ECO:0007669"/>
    <property type="project" value="InterPro"/>
</dbReference>
<comment type="caution">
    <text evidence="3">The sequence shown here is derived from an EMBL/GenBank/DDBJ whole genome shotgun (WGS) entry which is preliminary data.</text>
</comment>